<evidence type="ECO:0000256" key="7">
    <source>
        <dbReference type="ARBA" id="ARBA00022840"/>
    </source>
</evidence>
<dbReference type="GO" id="GO:0008841">
    <property type="term" value="F:dihydrofolate synthase activity"/>
    <property type="evidence" value="ECO:0007669"/>
    <property type="project" value="TreeGrafter"/>
</dbReference>
<sequence length="435" mass="49216">MQLSAYADAVAYIHSRPRLLKDGRLQRMTRLMDALDNPQDLLQIVHVTGTNGKGSVVNDLSWLFQESGLKTGMFTSPFLTRFNERFQIDHQSIPDDRLLELTNLVGTTIEQLQKQQPDFGVTEFEFITALCFVYFAQEHVDVALIEVGIGGLHDSTNILTPVVAVITTVGMDHMQMLGDTLAKIAHQKAGIIKPHHPTVIGQLPDEATAVVLKEAAERDSQVYALNRDFQTSQRQTLPNWAEQFDFENDERRFRGLEIPMIGAYQVDNAAVALEAYLVFLKIRQIDEDEQVIRRALKKAFWAGRLEKVNERPLIVLDGAHNEPGIKGLLSVLRENFAQQHLFVLYAGLKDKALDKILPLLQNEHLQLTVTTVPDNPRAASEADYAPYLKPTTHFVDQWPQGLVQIVQQMSDSDVLLITGSLYFISDVRRYFKEEQ</sequence>
<dbReference type="AlphaFoldDB" id="A0A0R2G0Q3"/>
<dbReference type="GO" id="GO:0005524">
    <property type="term" value="F:ATP binding"/>
    <property type="evidence" value="ECO:0007669"/>
    <property type="project" value="UniProtKB-KW"/>
</dbReference>
<dbReference type="InterPro" id="IPR001645">
    <property type="entry name" value="Folylpolyglutamate_synth"/>
</dbReference>
<comment type="cofactor">
    <cofactor evidence="1">
        <name>Mg(2+)</name>
        <dbReference type="ChEBI" id="CHEBI:18420"/>
    </cofactor>
</comment>
<reference evidence="16 17" key="1">
    <citation type="journal article" date="2015" name="Genome Announc.">
        <title>Expanding the biotechnology potential of lactobacilli through comparative genomics of 213 strains and associated genera.</title>
        <authorList>
            <person name="Sun Z."/>
            <person name="Harris H.M."/>
            <person name="McCann A."/>
            <person name="Guo C."/>
            <person name="Argimon S."/>
            <person name="Zhang W."/>
            <person name="Yang X."/>
            <person name="Jeffery I.B."/>
            <person name="Cooney J.C."/>
            <person name="Kagawa T.F."/>
            <person name="Liu W."/>
            <person name="Song Y."/>
            <person name="Salvetti E."/>
            <person name="Wrobel A."/>
            <person name="Rasinkangas P."/>
            <person name="Parkhill J."/>
            <person name="Rea M.C."/>
            <person name="O'Sullivan O."/>
            <person name="Ritari J."/>
            <person name="Douillard F.P."/>
            <person name="Paul Ross R."/>
            <person name="Yang R."/>
            <person name="Briner A.E."/>
            <person name="Felis G.E."/>
            <person name="de Vos W.M."/>
            <person name="Barrangou R."/>
            <person name="Klaenhammer T.R."/>
            <person name="Caufield P.W."/>
            <person name="Cui Y."/>
            <person name="Zhang H."/>
            <person name="O'Toole P.W."/>
        </authorList>
    </citation>
    <scope>NUCLEOTIDE SEQUENCE [LARGE SCALE GENOMIC DNA]</scope>
    <source>
        <strain evidence="14 17">ATCC BAA-66</strain>
        <strain evidence="15 16">DSM 13344</strain>
    </source>
</reference>
<comment type="similarity">
    <text evidence="2 11">Belongs to the folylpolyglutamate synthase family.</text>
</comment>
<keyword evidence="7 11" id="KW-0067">ATP-binding</keyword>
<evidence type="ECO:0000313" key="16">
    <source>
        <dbReference type="Proteomes" id="UP000051645"/>
    </source>
</evidence>
<dbReference type="GO" id="GO:0004326">
    <property type="term" value="F:tetrahydrofolylpolyglutamate synthase activity"/>
    <property type="evidence" value="ECO:0007669"/>
    <property type="project" value="UniProtKB-EC"/>
</dbReference>
<dbReference type="InterPro" id="IPR013221">
    <property type="entry name" value="Mur_ligase_cen"/>
</dbReference>
<evidence type="ECO:0000256" key="10">
    <source>
        <dbReference type="ARBA" id="ARBA00047493"/>
    </source>
</evidence>
<dbReference type="GO" id="GO:0005737">
    <property type="term" value="C:cytoplasm"/>
    <property type="evidence" value="ECO:0007669"/>
    <property type="project" value="TreeGrafter"/>
</dbReference>
<evidence type="ECO:0000313" key="17">
    <source>
        <dbReference type="Proteomes" id="UP000051751"/>
    </source>
</evidence>
<dbReference type="PANTHER" id="PTHR11136:SF0">
    <property type="entry name" value="DIHYDROFOLATE SYNTHETASE-RELATED"/>
    <property type="match status" value="1"/>
</dbReference>
<dbReference type="SUPFAM" id="SSF53623">
    <property type="entry name" value="MurD-like peptide ligases, catalytic domain"/>
    <property type="match status" value="1"/>
</dbReference>
<proteinExistence type="inferred from homology"/>
<evidence type="ECO:0000256" key="8">
    <source>
        <dbReference type="ARBA" id="ARBA00022842"/>
    </source>
</evidence>
<dbReference type="NCBIfam" id="TIGR01499">
    <property type="entry name" value="folC"/>
    <property type="match status" value="1"/>
</dbReference>
<comment type="catalytic activity">
    <reaction evidence="10">
        <text>(6S)-5,6,7,8-tetrahydrofolyl-(gamma-L-Glu)(n) + L-glutamate + ATP = (6S)-5,6,7,8-tetrahydrofolyl-(gamma-L-Glu)(n+1) + ADP + phosphate + H(+)</text>
        <dbReference type="Rhea" id="RHEA:10580"/>
        <dbReference type="Rhea" id="RHEA-COMP:14738"/>
        <dbReference type="Rhea" id="RHEA-COMP:14740"/>
        <dbReference type="ChEBI" id="CHEBI:15378"/>
        <dbReference type="ChEBI" id="CHEBI:29985"/>
        <dbReference type="ChEBI" id="CHEBI:30616"/>
        <dbReference type="ChEBI" id="CHEBI:43474"/>
        <dbReference type="ChEBI" id="CHEBI:141005"/>
        <dbReference type="ChEBI" id="CHEBI:456216"/>
        <dbReference type="EC" id="6.3.2.17"/>
    </reaction>
</comment>
<dbReference type="OrthoDB" id="9809356at2"/>
<dbReference type="GO" id="GO:0046872">
    <property type="term" value="F:metal ion binding"/>
    <property type="evidence" value="ECO:0007669"/>
    <property type="project" value="UniProtKB-KW"/>
</dbReference>
<evidence type="ECO:0000259" key="13">
    <source>
        <dbReference type="Pfam" id="PF08245"/>
    </source>
</evidence>
<dbReference type="RefSeq" id="WP_057768721.1">
    <property type="nucleotide sequence ID" value="NZ_JQAT01000001.1"/>
</dbReference>
<dbReference type="Pfam" id="PF02875">
    <property type="entry name" value="Mur_ligase_C"/>
    <property type="match status" value="1"/>
</dbReference>
<evidence type="ECO:0000256" key="3">
    <source>
        <dbReference type="ARBA" id="ARBA00013025"/>
    </source>
</evidence>
<dbReference type="InterPro" id="IPR036615">
    <property type="entry name" value="Mur_ligase_C_dom_sf"/>
</dbReference>
<dbReference type="Proteomes" id="UP000051645">
    <property type="component" value="Unassembled WGS sequence"/>
</dbReference>
<dbReference type="InterPro" id="IPR018109">
    <property type="entry name" value="Folylpolyglutamate_synth_CS"/>
</dbReference>
<dbReference type="Gene3D" id="3.90.190.20">
    <property type="entry name" value="Mur ligase, C-terminal domain"/>
    <property type="match status" value="1"/>
</dbReference>
<protein>
    <recommendedName>
        <fullName evidence="3">tetrahydrofolate synthase</fullName>
        <ecNumber evidence="3">6.3.2.17</ecNumber>
    </recommendedName>
    <alternativeName>
        <fullName evidence="9">Tetrahydrofolylpolyglutamate synthase</fullName>
    </alternativeName>
</protein>
<evidence type="ECO:0000256" key="2">
    <source>
        <dbReference type="ARBA" id="ARBA00008276"/>
    </source>
</evidence>
<keyword evidence="6 11" id="KW-0547">Nucleotide-binding</keyword>
<dbReference type="EC" id="6.3.2.17" evidence="3"/>
<evidence type="ECO:0000256" key="9">
    <source>
        <dbReference type="ARBA" id="ARBA00030592"/>
    </source>
</evidence>
<evidence type="ECO:0000256" key="1">
    <source>
        <dbReference type="ARBA" id="ARBA00001946"/>
    </source>
</evidence>
<evidence type="ECO:0000256" key="5">
    <source>
        <dbReference type="ARBA" id="ARBA00022723"/>
    </source>
</evidence>
<dbReference type="SUPFAM" id="SSF53244">
    <property type="entry name" value="MurD-like peptide ligases, peptide-binding domain"/>
    <property type="match status" value="1"/>
</dbReference>
<dbReference type="Gene3D" id="3.40.1190.10">
    <property type="entry name" value="Mur-like, catalytic domain"/>
    <property type="match status" value="1"/>
</dbReference>
<dbReference type="PATRIC" id="fig|81857.3.peg.232"/>
<dbReference type="PROSITE" id="PS01012">
    <property type="entry name" value="FOLYLPOLYGLU_SYNT_2"/>
    <property type="match status" value="1"/>
</dbReference>
<evidence type="ECO:0000256" key="11">
    <source>
        <dbReference type="PIRNR" id="PIRNR001563"/>
    </source>
</evidence>
<keyword evidence="8" id="KW-0460">Magnesium</keyword>
<dbReference type="FunFam" id="3.40.1190.10:FF:000011">
    <property type="entry name" value="Folylpolyglutamate synthase/dihydrofolate synthase"/>
    <property type="match status" value="1"/>
</dbReference>
<name>A0A0R2G0Q3_9LACO</name>
<evidence type="ECO:0000313" key="15">
    <source>
        <dbReference type="EMBL" id="KRN34128.1"/>
    </source>
</evidence>
<dbReference type="PANTHER" id="PTHR11136">
    <property type="entry name" value="FOLYLPOLYGLUTAMATE SYNTHASE-RELATED"/>
    <property type="match status" value="1"/>
</dbReference>
<dbReference type="EMBL" id="JQAZ01000001">
    <property type="protein sequence ID" value="KRN34128.1"/>
    <property type="molecule type" value="Genomic_DNA"/>
</dbReference>
<feature type="domain" description="Mur ligase C-terminal" evidence="12">
    <location>
        <begin position="303"/>
        <end position="420"/>
    </location>
</feature>
<dbReference type="Pfam" id="PF08245">
    <property type="entry name" value="Mur_ligase_M"/>
    <property type="match status" value="1"/>
</dbReference>
<dbReference type="Proteomes" id="UP000051751">
    <property type="component" value="Unassembled WGS sequence"/>
</dbReference>
<evidence type="ECO:0000259" key="12">
    <source>
        <dbReference type="Pfam" id="PF02875"/>
    </source>
</evidence>
<gene>
    <name evidence="14" type="ORF">IV38_GL000226</name>
    <name evidence="15" type="ORF">IV40_GL000443</name>
</gene>
<evidence type="ECO:0000256" key="4">
    <source>
        <dbReference type="ARBA" id="ARBA00022598"/>
    </source>
</evidence>
<comment type="caution">
    <text evidence="15">The sequence shown here is derived from an EMBL/GenBank/DDBJ whole genome shotgun (WGS) entry which is preliminary data.</text>
</comment>
<keyword evidence="4 11" id="KW-0436">Ligase</keyword>
<evidence type="ECO:0000256" key="6">
    <source>
        <dbReference type="ARBA" id="ARBA00022741"/>
    </source>
</evidence>
<feature type="domain" description="Mur ligase central" evidence="13">
    <location>
        <begin position="47"/>
        <end position="274"/>
    </location>
</feature>
<organism evidence="15 16">
    <name type="scientific">Lactobacillus selangorensis</name>
    <dbReference type="NCBI Taxonomy" id="81857"/>
    <lineage>
        <taxon>Bacteria</taxon>
        <taxon>Bacillati</taxon>
        <taxon>Bacillota</taxon>
        <taxon>Bacilli</taxon>
        <taxon>Lactobacillales</taxon>
        <taxon>Lactobacillaceae</taxon>
        <taxon>Lactobacillus</taxon>
    </lineage>
</organism>
<dbReference type="STRING" id="81857.IV38_GL000226"/>
<evidence type="ECO:0000313" key="14">
    <source>
        <dbReference type="EMBL" id="KRN29343.1"/>
    </source>
</evidence>
<dbReference type="EMBL" id="JQAT01000001">
    <property type="protein sequence ID" value="KRN29343.1"/>
    <property type="molecule type" value="Genomic_DNA"/>
</dbReference>
<keyword evidence="5" id="KW-0479">Metal-binding</keyword>
<accession>A0A0R2G0Q3</accession>
<dbReference type="PIRSF" id="PIRSF001563">
    <property type="entry name" value="Folylpolyglu_synth"/>
    <property type="match status" value="1"/>
</dbReference>
<dbReference type="InterPro" id="IPR004101">
    <property type="entry name" value="Mur_ligase_C"/>
</dbReference>
<keyword evidence="16" id="KW-1185">Reference proteome</keyword>
<dbReference type="InterPro" id="IPR036565">
    <property type="entry name" value="Mur-like_cat_sf"/>
</dbReference>